<sequence>MRKTPREVFSYKKSKFCLNKIQRSVLIGTMLGDGGLRFRGKNCRLHIKHSLKQLSLVNYKWRIFEPIISMKVRCFSQKVGIKDYNFAEFVTLTHPIFTHYYQLFYKNNKKTITNEVADTIDPLVLAVWIMDDGSAEYAGLSIQTHSFSEAEVSLLIKAIKKNIGIQTSKRINKGKYIIYFPFRTLQELKSKLGKYILPEFEYKFVPYREKPRRDCTPDSDENRSMIQSDLCGNVQS</sequence>
<accession>A0A1J4RXH8</accession>
<dbReference type="EMBL" id="MNUK01000052">
    <property type="protein sequence ID" value="OIN91162.1"/>
    <property type="molecule type" value="Genomic_DNA"/>
</dbReference>
<feature type="region of interest" description="Disordered" evidence="1">
    <location>
        <begin position="211"/>
        <end position="236"/>
    </location>
</feature>
<dbReference type="InterPro" id="IPR004860">
    <property type="entry name" value="LAGLIDADG_dom"/>
</dbReference>
<dbReference type="InterPro" id="IPR027434">
    <property type="entry name" value="Homing_endonucl"/>
</dbReference>
<dbReference type="SUPFAM" id="SSF55608">
    <property type="entry name" value="Homing endonucleases"/>
    <property type="match status" value="1"/>
</dbReference>
<dbReference type="AlphaFoldDB" id="A0A1J4RXH8"/>
<reference evidence="3 4" key="1">
    <citation type="journal article" date="2016" name="Environ. Microbiol.">
        <title>Genomic resolution of a cold subsurface aquifer community provides metabolic insights for novel microbes adapted to high CO concentrations.</title>
        <authorList>
            <person name="Probst A.J."/>
            <person name="Castelle C.J."/>
            <person name="Singh A."/>
            <person name="Brown C.T."/>
            <person name="Anantharaman K."/>
            <person name="Sharon I."/>
            <person name="Hug L.A."/>
            <person name="Burstein D."/>
            <person name="Emerson J.B."/>
            <person name="Thomas B.C."/>
            <person name="Banfield J.F."/>
        </authorList>
    </citation>
    <scope>NUCLEOTIDE SEQUENCE [LARGE SCALE GENOMIC DNA]</scope>
    <source>
        <strain evidence="3">CG1_02_44_10</strain>
    </source>
</reference>
<dbReference type="Gene3D" id="3.10.28.10">
    <property type="entry name" value="Homing endonucleases"/>
    <property type="match status" value="2"/>
</dbReference>
<gene>
    <name evidence="3" type="ORF">AUJ42_02130</name>
</gene>
<evidence type="ECO:0000313" key="4">
    <source>
        <dbReference type="Proteomes" id="UP000182345"/>
    </source>
</evidence>
<protein>
    <recommendedName>
        <fullName evidence="2">Homing endonuclease LAGLIDADG domain-containing protein</fullName>
    </recommendedName>
</protein>
<comment type="caution">
    <text evidence="3">The sequence shown here is derived from an EMBL/GenBank/DDBJ whole genome shotgun (WGS) entry which is preliminary data.</text>
</comment>
<evidence type="ECO:0000256" key="1">
    <source>
        <dbReference type="SAM" id="MobiDB-lite"/>
    </source>
</evidence>
<evidence type="ECO:0000259" key="2">
    <source>
        <dbReference type="Pfam" id="PF03161"/>
    </source>
</evidence>
<evidence type="ECO:0000313" key="3">
    <source>
        <dbReference type="EMBL" id="OIN91162.1"/>
    </source>
</evidence>
<feature type="domain" description="Homing endonuclease LAGLIDADG" evidence="2">
    <location>
        <begin position="23"/>
        <end position="182"/>
    </location>
</feature>
<name>A0A1J4RXH8_9BACT</name>
<dbReference type="GO" id="GO:0004519">
    <property type="term" value="F:endonuclease activity"/>
    <property type="evidence" value="ECO:0007669"/>
    <property type="project" value="InterPro"/>
</dbReference>
<proteinExistence type="predicted"/>
<feature type="compositionally biased region" description="Basic and acidic residues" evidence="1">
    <location>
        <begin position="211"/>
        <end position="223"/>
    </location>
</feature>
<organism evidence="3 4">
    <name type="scientific">Candidatus Collierbacteria bacterium CG1_02_44_10</name>
    <dbReference type="NCBI Taxonomy" id="1805087"/>
    <lineage>
        <taxon>Bacteria</taxon>
        <taxon>Candidatus Collieribacteriota</taxon>
    </lineage>
</organism>
<dbReference type="Pfam" id="PF03161">
    <property type="entry name" value="LAGLIDADG_2"/>
    <property type="match status" value="1"/>
</dbReference>
<dbReference type="Proteomes" id="UP000182345">
    <property type="component" value="Unassembled WGS sequence"/>
</dbReference>